<organism evidence="3">
    <name type="scientific">mine drainage metagenome</name>
    <dbReference type="NCBI Taxonomy" id="410659"/>
    <lineage>
        <taxon>unclassified sequences</taxon>
        <taxon>metagenomes</taxon>
        <taxon>ecological metagenomes</taxon>
    </lineage>
</organism>
<dbReference type="Pfam" id="PF00346">
    <property type="entry name" value="Complex1_49kDa"/>
    <property type="match status" value="1"/>
</dbReference>
<feature type="domain" description="NADH-quinone oxidoreductase subunit D" evidence="2">
    <location>
        <begin position="170"/>
        <end position="309"/>
    </location>
</feature>
<protein>
    <submittedName>
        <fullName evidence="3">NADH dehydrogenase (Ubiquinone), 30 kDa subunit</fullName>
    </submittedName>
</protein>
<reference evidence="3" key="1">
    <citation type="submission" date="2013-08" db="EMBL/GenBank/DDBJ databases">
        <authorList>
            <person name="Mendez C."/>
            <person name="Richter M."/>
            <person name="Ferrer M."/>
            <person name="Sanchez J."/>
        </authorList>
    </citation>
    <scope>NUCLEOTIDE SEQUENCE</scope>
</reference>
<dbReference type="PANTHER" id="PTHR43485:SF1">
    <property type="entry name" value="FORMATE HYDROGENLYASE SUBUNIT 5-RELATED"/>
    <property type="match status" value="1"/>
</dbReference>
<reference evidence="3" key="2">
    <citation type="journal article" date="2014" name="ISME J.">
        <title>Microbial stratification in low pH oxic and suboxic macroscopic growths along an acid mine drainage.</title>
        <authorList>
            <person name="Mendez-Garcia C."/>
            <person name="Mesa V."/>
            <person name="Sprenger R.R."/>
            <person name="Richter M."/>
            <person name="Diez M.S."/>
            <person name="Solano J."/>
            <person name="Bargiela R."/>
            <person name="Golyshina O.V."/>
            <person name="Manteca A."/>
            <person name="Ramos J.L."/>
            <person name="Gallego J.R."/>
            <person name="Llorente I."/>
            <person name="Martins Dos Santos V.A."/>
            <person name="Jensen O.N."/>
            <person name="Pelaez A.I."/>
            <person name="Sanchez J."/>
            <person name="Ferrer M."/>
        </authorList>
    </citation>
    <scope>NUCLEOTIDE SEQUENCE</scope>
</reference>
<evidence type="ECO:0000259" key="2">
    <source>
        <dbReference type="Pfam" id="PF00346"/>
    </source>
</evidence>
<dbReference type="Gene3D" id="1.10.645.10">
    <property type="entry name" value="Cytochrome-c3 Hydrogenase, chain B"/>
    <property type="match status" value="1"/>
</dbReference>
<feature type="non-terminal residue" evidence="3">
    <location>
        <position position="366"/>
    </location>
</feature>
<gene>
    <name evidence="3" type="ORF">B1A_03182</name>
</gene>
<proteinExistence type="predicted"/>
<dbReference type="GO" id="GO:0016651">
    <property type="term" value="F:oxidoreductase activity, acting on NAD(P)H"/>
    <property type="evidence" value="ECO:0007669"/>
    <property type="project" value="InterPro"/>
</dbReference>
<accession>T1BVE3</accession>
<dbReference type="InterPro" id="IPR052197">
    <property type="entry name" value="ComplexI_49kDa-like"/>
</dbReference>
<dbReference type="GO" id="GO:0048038">
    <property type="term" value="F:quinone binding"/>
    <property type="evidence" value="ECO:0007669"/>
    <property type="project" value="InterPro"/>
</dbReference>
<dbReference type="GO" id="GO:0051287">
    <property type="term" value="F:NAD binding"/>
    <property type="evidence" value="ECO:0007669"/>
    <property type="project" value="InterPro"/>
</dbReference>
<dbReference type="InterPro" id="IPR001135">
    <property type="entry name" value="NADH_Q_OxRdtase_suD"/>
</dbReference>
<dbReference type="AlphaFoldDB" id="T1BVE3"/>
<name>T1BVE3_9ZZZZ</name>
<evidence type="ECO:0000313" key="3">
    <source>
        <dbReference type="EMBL" id="EQD76941.1"/>
    </source>
</evidence>
<keyword evidence="1" id="KW-0560">Oxidoreductase</keyword>
<evidence type="ECO:0000256" key="1">
    <source>
        <dbReference type="ARBA" id="ARBA00023002"/>
    </source>
</evidence>
<comment type="caution">
    <text evidence="3">The sequence shown here is derived from an EMBL/GenBank/DDBJ whole genome shotgun (WGS) entry which is preliminary data.</text>
</comment>
<sequence>MNLHRGTYLNSDGNRITLERFSELLLNGPIMNETIKEDKVDSESKILTWFPYGPSSGGMVESVYFDILTSGEKINRLRYDSTYKNRTVKMKGLTPREGLLRFERLNGVHSASYSSLFCDTCERAASLDIPWEVKNARVAMMEIERIGSHLFVASRLTGAASQNIAHMNILLLRENLLRLIADRFGHRYFFGMNRPGGLSRNVQLEGMDSEIEKISEEYEEIFNTLMDSRIFIDRIDRTAIVEKENCSGPVMRGCGTALDARQSHPYYKNLNFKCVDWDTGDSLSRFIVRSEEISESAKLIKQILPKVSRVSESEKNFPILNDNIAGGYVETPSGDSSIILKFKNNRISEVGFSTPSQNNLETFSKS</sequence>
<keyword evidence="3" id="KW-0830">Ubiquinone</keyword>
<dbReference type="PANTHER" id="PTHR43485">
    <property type="entry name" value="HYDROGENASE-4 COMPONENT G"/>
    <property type="match status" value="1"/>
</dbReference>
<dbReference type="SUPFAM" id="SSF56762">
    <property type="entry name" value="HydB/Nqo4-like"/>
    <property type="match status" value="1"/>
</dbReference>
<dbReference type="InterPro" id="IPR029014">
    <property type="entry name" value="NiFe-Hase_large"/>
</dbReference>
<dbReference type="EMBL" id="AUZX01002348">
    <property type="protein sequence ID" value="EQD76941.1"/>
    <property type="molecule type" value="Genomic_DNA"/>
</dbReference>